<reference evidence="7 8" key="1">
    <citation type="submission" date="2017-01" db="EMBL/GenBank/DDBJ databases">
        <title>Draft genome sequence of Bacillus oleronius.</title>
        <authorList>
            <person name="Allam M."/>
        </authorList>
    </citation>
    <scope>NUCLEOTIDE SEQUENCE [LARGE SCALE GENOMIC DNA]</scope>
    <source>
        <strain evidence="7 8">DSM 9356</strain>
    </source>
</reference>
<dbReference type="InterPro" id="IPR049453">
    <property type="entry name" value="Memb_transporter_dom"/>
</dbReference>
<evidence type="ECO:0000256" key="2">
    <source>
        <dbReference type="ARBA" id="ARBA00022692"/>
    </source>
</evidence>
<evidence type="ECO:0000256" key="5">
    <source>
        <dbReference type="SAM" id="Phobius"/>
    </source>
</evidence>
<evidence type="ECO:0000313" key="7">
    <source>
        <dbReference type="EMBL" id="OOP67831.1"/>
    </source>
</evidence>
<keyword evidence="3 5" id="KW-1133">Transmembrane helix</keyword>
<proteinExistence type="predicted"/>
<dbReference type="RefSeq" id="WP_078110431.1">
    <property type="nucleotide sequence ID" value="NZ_CP065424.1"/>
</dbReference>
<accession>A0A8E2IDB5</accession>
<feature type="transmembrane region" description="Helical" evidence="5">
    <location>
        <begin position="35"/>
        <end position="51"/>
    </location>
</feature>
<evidence type="ECO:0000259" key="6">
    <source>
        <dbReference type="Pfam" id="PF13515"/>
    </source>
</evidence>
<comment type="caution">
    <text evidence="7">The sequence shown here is derived from an EMBL/GenBank/DDBJ whole genome shotgun (WGS) entry which is preliminary data.</text>
</comment>
<dbReference type="Pfam" id="PF13515">
    <property type="entry name" value="FUSC_2"/>
    <property type="match status" value="1"/>
</dbReference>
<name>A0A8E2IDB5_9BACI</name>
<evidence type="ECO:0000256" key="3">
    <source>
        <dbReference type="ARBA" id="ARBA00022989"/>
    </source>
</evidence>
<evidence type="ECO:0000256" key="1">
    <source>
        <dbReference type="ARBA" id="ARBA00004141"/>
    </source>
</evidence>
<feature type="transmembrane region" description="Helical" evidence="5">
    <location>
        <begin position="80"/>
        <end position="99"/>
    </location>
</feature>
<feature type="transmembrane region" description="Helical" evidence="5">
    <location>
        <begin position="324"/>
        <end position="344"/>
    </location>
</feature>
<keyword evidence="4 5" id="KW-0472">Membrane</keyword>
<dbReference type="Proteomes" id="UP000189761">
    <property type="component" value="Unassembled WGS sequence"/>
</dbReference>
<dbReference type="GO" id="GO:0016020">
    <property type="term" value="C:membrane"/>
    <property type="evidence" value="ECO:0007669"/>
    <property type="project" value="UniProtKB-SubCell"/>
</dbReference>
<evidence type="ECO:0000256" key="4">
    <source>
        <dbReference type="ARBA" id="ARBA00023136"/>
    </source>
</evidence>
<gene>
    <name evidence="7" type="ORF">BWZ43_13735</name>
</gene>
<feature type="transmembrane region" description="Helical" evidence="5">
    <location>
        <begin position="158"/>
        <end position="176"/>
    </location>
</feature>
<keyword evidence="2 5" id="KW-0812">Transmembrane</keyword>
<keyword evidence="8" id="KW-1185">Reference proteome</keyword>
<feature type="transmembrane region" description="Helical" evidence="5">
    <location>
        <begin position="257"/>
        <end position="282"/>
    </location>
</feature>
<organism evidence="7 8">
    <name type="scientific">Heyndrickxia oleronia</name>
    <dbReference type="NCBI Taxonomy" id="38875"/>
    <lineage>
        <taxon>Bacteria</taxon>
        <taxon>Bacillati</taxon>
        <taxon>Bacillota</taxon>
        <taxon>Bacilli</taxon>
        <taxon>Bacillales</taxon>
        <taxon>Bacillaceae</taxon>
        <taxon>Heyndrickxia</taxon>
    </lineage>
</organism>
<feature type="transmembrane region" description="Helical" evidence="5">
    <location>
        <begin position="197"/>
        <end position="220"/>
    </location>
</feature>
<feature type="domain" description="Integral membrane bound transporter" evidence="6">
    <location>
        <begin position="212"/>
        <end position="338"/>
    </location>
</feature>
<evidence type="ECO:0000313" key="8">
    <source>
        <dbReference type="Proteomes" id="UP000189761"/>
    </source>
</evidence>
<protein>
    <recommendedName>
        <fullName evidence="6">Integral membrane bound transporter domain-containing protein</fullName>
    </recommendedName>
</protein>
<feature type="transmembrane region" description="Helical" evidence="5">
    <location>
        <begin position="294"/>
        <end position="312"/>
    </location>
</feature>
<feature type="transmembrane region" description="Helical" evidence="5">
    <location>
        <begin position="226"/>
        <end position="245"/>
    </location>
</feature>
<dbReference type="AlphaFoldDB" id="A0A8E2IDB5"/>
<dbReference type="EMBL" id="MTLA01000156">
    <property type="protein sequence ID" value="OOP67831.1"/>
    <property type="molecule type" value="Genomic_DNA"/>
</dbReference>
<comment type="subcellular location">
    <subcellularLocation>
        <location evidence="1">Membrane</location>
        <topology evidence="1">Multi-pass membrane protein</topology>
    </subcellularLocation>
</comment>
<feature type="transmembrane region" description="Helical" evidence="5">
    <location>
        <begin position="57"/>
        <end position="73"/>
    </location>
</feature>
<sequence>MKKKKIIKIRTTSKHKGWRGVFHINRTPKYPWKKAISAAITMGLPFLIGALFGHIEWGLLAGIGGFTSLYVHNESYKQRAIKLIIVNIGLVVSFALGIICGFSFLSTSLILGIISFLSTFICSAYKVPPPSGYFFVLVCGIGTGLQMTLTAALLPIGIALMGGCLAWLIGMSEWFFDIKEITQTTRNHTWKAALNDSSILLASIRNGAAIFVATLIAFALGFHRPYWVSISCASVLQGATISIILHRSFQRSIGTAVGVFIAGGILALQPSYWLLGLCVMTLQFLVEMIIVRNYAFAVVFITPLALLIAETGRSDTVIPALIEARLLETLLGCAIGLATAYLIWKRSEKS</sequence>